<proteinExistence type="inferred from homology"/>
<evidence type="ECO:0000259" key="11">
    <source>
        <dbReference type="PROSITE" id="PS50893"/>
    </source>
</evidence>
<dbReference type="CDD" id="cd03213">
    <property type="entry name" value="ABCG_EPDR"/>
    <property type="match status" value="1"/>
</dbReference>
<evidence type="ECO:0000256" key="9">
    <source>
        <dbReference type="SAM" id="MobiDB-lite"/>
    </source>
</evidence>
<keyword evidence="13" id="KW-1185">Reference proteome</keyword>
<evidence type="ECO:0000313" key="12">
    <source>
        <dbReference type="Ensembl" id="ENSSPAP00000006439.1"/>
    </source>
</evidence>
<dbReference type="Pfam" id="PF00005">
    <property type="entry name" value="ABC_tran"/>
    <property type="match status" value="1"/>
</dbReference>
<evidence type="ECO:0000313" key="14">
    <source>
        <dbReference type="RefSeq" id="XP_008289061.1"/>
    </source>
</evidence>
<dbReference type="GO" id="GO:0008514">
    <property type="term" value="F:organic anion transmembrane transporter activity"/>
    <property type="evidence" value="ECO:0007669"/>
    <property type="project" value="UniProtKB-ARBA"/>
</dbReference>
<dbReference type="AlphaFoldDB" id="A0A3B4ZJI4"/>
<dbReference type="PROSITE" id="PS50893">
    <property type="entry name" value="ABC_TRANSPORTER_2"/>
    <property type="match status" value="1"/>
</dbReference>
<feature type="region of interest" description="Disordered" evidence="9">
    <location>
        <begin position="1"/>
        <end position="26"/>
    </location>
</feature>
<evidence type="ECO:0000256" key="2">
    <source>
        <dbReference type="ARBA" id="ARBA00005814"/>
    </source>
</evidence>
<comment type="similarity">
    <text evidence="2">Belongs to the ABC transporter superfamily. ABCG family. Eye pigment precursor importer (TC 3.A.1.204) subfamily.</text>
</comment>
<evidence type="ECO:0000256" key="4">
    <source>
        <dbReference type="ARBA" id="ARBA00022692"/>
    </source>
</evidence>
<evidence type="ECO:0000256" key="5">
    <source>
        <dbReference type="ARBA" id="ARBA00022741"/>
    </source>
</evidence>
<name>A0A3B4ZJI4_9TELE</name>
<protein>
    <submittedName>
        <fullName evidence="12 14">ATP-binding cassette sub-family G member 2-like</fullName>
    </submittedName>
</protein>
<feature type="transmembrane region" description="Helical" evidence="10">
    <location>
        <begin position="535"/>
        <end position="563"/>
    </location>
</feature>
<dbReference type="Pfam" id="PF01061">
    <property type="entry name" value="ABC2_membrane"/>
    <property type="match status" value="1"/>
</dbReference>
<dbReference type="CTD" id="735312"/>
<dbReference type="GO" id="GO:0005524">
    <property type="term" value="F:ATP binding"/>
    <property type="evidence" value="ECO:0007669"/>
    <property type="project" value="UniProtKB-KW"/>
</dbReference>
<dbReference type="InterPro" id="IPR043926">
    <property type="entry name" value="ABCG_dom"/>
</dbReference>
<organism evidence="12">
    <name type="scientific">Stegastes partitus</name>
    <name type="common">bicolor damselfish</name>
    <dbReference type="NCBI Taxonomy" id="144197"/>
    <lineage>
        <taxon>Eukaryota</taxon>
        <taxon>Metazoa</taxon>
        <taxon>Chordata</taxon>
        <taxon>Craniata</taxon>
        <taxon>Vertebrata</taxon>
        <taxon>Euteleostomi</taxon>
        <taxon>Actinopterygii</taxon>
        <taxon>Neopterygii</taxon>
        <taxon>Teleostei</taxon>
        <taxon>Neoteleostei</taxon>
        <taxon>Acanthomorphata</taxon>
        <taxon>Ovalentaria</taxon>
        <taxon>Pomacentridae</taxon>
        <taxon>Stegastes</taxon>
    </lineage>
</organism>
<dbReference type="PANTHER" id="PTHR19241">
    <property type="entry name" value="ATP-BINDING CASSETTE TRANSPORTER"/>
    <property type="match status" value="1"/>
</dbReference>
<keyword evidence="4 10" id="KW-0812">Transmembrane</keyword>
<keyword evidence="6" id="KW-0067">ATP-binding</keyword>
<dbReference type="InterPro" id="IPR013525">
    <property type="entry name" value="ABC2_TM"/>
</dbReference>
<evidence type="ECO:0000256" key="8">
    <source>
        <dbReference type="ARBA" id="ARBA00023136"/>
    </source>
</evidence>
<dbReference type="GO" id="GO:0016324">
    <property type="term" value="C:apical plasma membrane"/>
    <property type="evidence" value="ECO:0007669"/>
    <property type="project" value="UniProtKB-ARBA"/>
</dbReference>
<feature type="transmembrane region" description="Helical" evidence="10">
    <location>
        <begin position="475"/>
        <end position="495"/>
    </location>
</feature>
<keyword evidence="5" id="KW-0547">Nucleotide-binding</keyword>
<dbReference type="SUPFAM" id="SSF52540">
    <property type="entry name" value="P-loop containing nucleoside triphosphate hydrolases"/>
    <property type="match status" value="1"/>
</dbReference>
<dbReference type="RefSeq" id="XP_008289061.1">
    <property type="nucleotide sequence ID" value="XM_008290839.1"/>
</dbReference>
<keyword evidence="3" id="KW-0813">Transport</keyword>
<reference evidence="14" key="2">
    <citation type="submission" date="2025-04" db="UniProtKB">
        <authorList>
            <consortium name="RefSeq"/>
        </authorList>
    </citation>
    <scope>IDENTIFICATION</scope>
</reference>
<comment type="subcellular location">
    <subcellularLocation>
        <location evidence="1">Membrane</location>
        <topology evidence="1">Multi-pass membrane protein</topology>
    </subcellularLocation>
</comment>
<accession>A0A3B4ZJI4</accession>
<dbReference type="Gene3D" id="3.40.50.300">
    <property type="entry name" value="P-loop containing nucleotide triphosphate hydrolases"/>
    <property type="match status" value="1"/>
</dbReference>
<evidence type="ECO:0000256" key="6">
    <source>
        <dbReference type="ARBA" id="ARBA00022840"/>
    </source>
</evidence>
<sequence length="644" mass="71419">MSNSKATMEMGLNGTSKHQPAGSSRRGATVSFHNIYYKVRQGGSCLCRKKGTTKDILVDLNGIMKPGLNAIMGATGSGKSSFLDVLAARKDPAGLSGEVLIDGAPQPPNFKCLSGYVVQDDVVMGTLTVRENFTFSAALRLPSTISQEEKKQKVDRLIQELGLGRVADSRVGTQLIRGVSGGERKRTNIGMELIIDPPVLFLDEPTTGLDASTANSVLLLLKRMANHGRTIILSIHQPRYSIYRLFDSLTLLVNGKQVYHGPAQRALEYFSEIGYTCEAHNNPADFFLDVINGDSTAVALSNPDKDDPDPDPDPDSVSMSRRGIEDKLVEEYRNCSYFKQTKAELERIVEGKPTTTSSRSRTITYNTSFLTQFRWVLKRTFQNLLLNPQTSIAQVAVTLFLALVVGAIFFGVEENESGQQNRFGALFFVVVNQCFSSLSSAELFIAERKLFIHEYISGYYRVSVYFLSKILSDIITLRTIPGVVFTCVAYFMIGLKPTAEAFFLFMFSVILVSYTATSMALAISADQTVVAIANIFMTITCVFMMIFAGLLVNLPSIASWLAWLKYFSIPRYGFTALQINEFTGLNFCQEGTFSHNCTGEGILERQGVDYSSWGFWQNHLALGIMTTCFLTIAYLKLRFIRKFT</sequence>
<dbReference type="GeneTree" id="ENSGT00940000166038"/>
<dbReference type="InterPro" id="IPR027417">
    <property type="entry name" value="P-loop_NTPase"/>
</dbReference>
<evidence type="ECO:0000313" key="13">
    <source>
        <dbReference type="Proteomes" id="UP000694891"/>
    </source>
</evidence>
<dbReference type="GO" id="GO:0015562">
    <property type="term" value="F:efflux transmembrane transporter activity"/>
    <property type="evidence" value="ECO:0007669"/>
    <property type="project" value="UniProtKB-ARBA"/>
</dbReference>
<keyword evidence="8 10" id="KW-0472">Membrane</keyword>
<feature type="transmembrane region" description="Helical" evidence="10">
    <location>
        <begin position="501"/>
        <end position="523"/>
    </location>
</feature>
<dbReference type="GO" id="GO:0016887">
    <property type="term" value="F:ATP hydrolysis activity"/>
    <property type="evidence" value="ECO:0007669"/>
    <property type="project" value="InterPro"/>
</dbReference>
<dbReference type="InterPro" id="IPR003439">
    <property type="entry name" value="ABC_transporter-like_ATP-bd"/>
</dbReference>
<gene>
    <name evidence="14" type="primary">LOC103363888</name>
</gene>
<dbReference type="Pfam" id="PF19055">
    <property type="entry name" value="ABC2_membrane_7"/>
    <property type="match status" value="1"/>
</dbReference>
<keyword evidence="7 10" id="KW-1133">Transmembrane helix</keyword>
<evidence type="ECO:0000256" key="7">
    <source>
        <dbReference type="ARBA" id="ARBA00022989"/>
    </source>
</evidence>
<feature type="compositionally biased region" description="Polar residues" evidence="9">
    <location>
        <begin position="13"/>
        <end position="22"/>
    </location>
</feature>
<feature type="domain" description="ABC transporter" evidence="11">
    <location>
        <begin position="30"/>
        <end position="279"/>
    </location>
</feature>
<dbReference type="GO" id="GO:0140359">
    <property type="term" value="F:ABC-type transporter activity"/>
    <property type="evidence" value="ECO:0007669"/>
    <property type="project" value="InterPro"/>
</dbReference>
<dbReference type="Ensembl" id="ENSSPAT00000006573.1">
    <property type="protein sequence ID" value="ENSSPAP00000006439.1"/>
    <property type="gene ID" value="ENSSPAG00000004957.1"/>
</dbReference>
<feature type="transmembrane region" description="Helical" evidence="10">
    <location>
        <begin position="392"/>
        <end position="412"/>
    </location>
</feature>
<reference evidence="12" key="1">
    <citation type="submission" date="2023-09" db="UniProtKB">
        <authorList>
            <consortium name="Ensembl"/>
        </authorList>
    </citation>
    <scope>IDENTIFICATION</scope>
</reference>
<dbReference type="InterPro" id="IPR003593">
    <property type="entry name" value="AAA+_ATPase"/>
</dbReference>
<dbReference type="Proteomes" id="UP000694891">
    <property type="component" value="Unplaced"/>
</dbReference>
<dbReference type="SMART" id="SM00382">
    <property type="entry name" value="AAA"/>
    <property type="match status" value="1"/>
</dbReference>
<evidence type="ECO:0000256" key="3">
    <source>
        <dbReference type="ARBA" id="ARBA00022448"/>
    </source>
</evidence>
<feature type="region of interest" description="Disordered" evidence="9">
    <location>
        <begin position="300"/>
        <end position="320"/>
    </location>
</feature>
<dbReference type="FunFam" id="3.40.50.300:FF:000622">
    <property type="entry name" value="ATP-binding cassette sub-family G member 2"/>
    <property type="match status" value="1"/>
</dbReference>
<dbReference type="OrthoDB" id="66620at2759"/>
<evidence type="ECO:0000256" key="1">
    <source>
        <dbReference type="ARBA" id="ARBA00004141"/>
    </source>
</evidence>
<evidence type="ECO:0000256" key="10">
    <source>
        <dbReference type="SAM" id="Phobius"/>
    </source>
</evidence>
<dbReference type="STRING" id="144197.ENSSPAP00000006439"/>
<feature type="transmembrane region" description="Helical" evidence="10">
    <location>
        <begin position="615"/>
        <end position="635"/>
    </location>
</feature>